<dbReference type="EMBL" id="RBZP01000035">
    <property type="protein sequence ID" value="RKQ28168.1"/>
    <property type="molecule type" value="Genomic_DNA"/>
</dbReference>
<evidence type="ECO:0000313" key="1">
    <source>
        <dbReference type="EMBL" id="RKQ28168.1"/>
    </source>
</evidence>
<protein>
    <submittedName>
        <fullName evidence="1">DUF2332 domain-containing protein</fullName>
    </submittedName>
</protein>
<organism evidence="1 2">
    <name type="scientific">Oceanobacillus halophilus</name>
    <dbReference type="NCBI Taxonomy" id="930130"/>
    <lineage>
        <taxon>Bacteria</taxon>
        <taxon>Bacillati</taxon>
        <taxon>Bacillota</taxon>
        <taxon>Bacilli</taxon>
        <taxon>Bacillales</taxon>
        <taxon>Bacillaceae</taxon>
        <taxon>Oceanobacillus</taxon>
    </lineage>
</organism>
<dbReference type="Pfam" id="PF10094">
    <property type="entry name" value="DUF2332"/>
    <property type="match status" value="1"/>
</dbReference>
<reference evidence="1 2" key="1">
    <citation type="journal article" date="2016" name="Int. J. Syst. Evol. Microbiol.">
        <title>Oceanobacillus halophilus sp. nov., a novel moderately halophilic bacterium from a hypersaline lake.</title>
        <authorList>
            <person name="Amoozegar M.A."/>
            <person name="Bagheri M."/>
            <person name="Makhdoumi A."/>
            <person name="Nikou M.M."/>
            <person name="Fazeli S.A.S."/>
            <person name="Schumann P."/>
            <person name="Sproer C."/>
            <person name="Sanchez-Porro C."/>
            <person name="Ventosa A."/>
        </authorList>
    </citation>
    <scope>NUCLEOTIDE SEQUENCE [LARGE SCALE GENOMIC DNA]</scope>
    <source>
        <strain evidence="1 2">DSM 23996</strain>
    </source>
</reference>
<gene>
    <name evidence="1" type="ORF">D8M06_19240</name>
</gene>
<dbReference type="InterPro" id="IPR011200">
    <property type="entry name" value="UCP012608"/>
</dbReference>
<proteinExistence type="predicted"/>
<dbReference type="AlphaFoldDB" id="A0A494ZR58"/>
<comment type="caution">
    <text evidence="1">The sequence shown here is derived from an EMBL/GenBank/DDBJ whole genome shotgun (WGS) entry which is preliminary data.</text>
</comment>
<accession>A0A494ZR58</accession>
<evidence type="ECO:0000313" key="2">
    <source>
        <dbReference type="Proteomes" id="UP000269301"/>
    </source>
</evidence>
<name>A0A494ZR58_9BACI</name>
<dbReference type="OrthoDB" id="9789360at2"/>
<keyword evidence="2" id="KW-1185">Reference proteome</keyword>
<sequence>MVIEYKEDIVFKGEGSLVYNEALSKTFLTFAEKECKGSSMLYEYLSIKISKDDELLTICKNAGEGQPIPNLLFGAVHYLLLKGKEHPLKEFYPSVVSNPKAYRYSFEFFKDFCCKYRSEIESILKTRLVQTNEVRRCAYLYPAFCTIYEKAKKPLALIEIGTSAGVQLLWDKYSYSYGQNDIYGNIDSNLNITAEIKGKNTPILHSTPPPVSTRVGLDLNTIDLNDEDEKLWLKSLIWTEHKERLFMFEEAAKYIQEVAVSLFDGDGISLLSKFVDNIPEDSVICIFHTHVANQVPLEMKKQLLQIVEAIGKNRDVFHIYNNIQDRYLHLDYYLDGIESKSTIAETDGHGRWFEWFLKRQMPIQ</sequence>
<dbReference type="PIRSF" id="PIRSF012608">
    <property type="entry name" value="UCP012608"/>
    <property type="match status" value="1"/>
</dbReference>
<dbReference type="Proteomes" id="UP000269301">
    <property type="component" value="Unassembled WGS sequence"/>
</dbReference>